<feature type="domain" description="Deacetylase sirtuin-type" evidence="5">
    <location>
        <begin position="481"/>
        <end position="756"/>
    </location>
</feature>
<dbReference type="InterPro" id="IPR026590">
    <property type="entry name" value="Ssirtuin_cat_dom"/>
</dbReference>
<gene>
    <name evidence="6" type="ORF">SOCE836_103650</name>
</gene>
<organism evidence="6 7">
    <name type="scientific">Sorangium cellulosum</name>
    <name type="common">Polyangium cellulosum</name>
    <dbReference type="NCBI Taxonomy" id="56"/>
    <lineage>
        <taxon>Bacteria</taxon>
        <taxon>Pseudomonadati</taxon>
        <taxon>Myxococcota</taxon>
        <taxon>Polyangia</taxon>
        <taxon>Polyangiales</taxon>
        <taxon>Polyangiaceae</taxon>
        <taxon>Sorangium</taxon>
    </lineage>
</organism>
<evidence type="ECO:0000256" key="3">
    <source>
        <dbReference type="SAM" id="MobiDB-lite"/>
    </source>
</evidence>
<feature type="compositionally biased region" description="Low complexity" evidence="3">
    <location>
        <begin position="426"/>
        <end position="444"/>
    </location>
</feature>
<evidence type="ECO:0000259" key="4">
    <source>
        <dbReference type="PROSITE" id="PS50104"/>
    </source>
</evidence>
<evidence type="ECO:0000313" key="7">
    <source>
        <dbReference type="Proteomes" id="UP000295497"/>
    </source>
</evidence>
<feature type="compositionally biased region" description="Basic residues" evidence="3">
    <location>
        <begin position="211"/>
        <end position="225"/>
    </location>
</feature>
<dbReference type="AlphaFoldDB" id="A0A4P2R4Y6"/>
<reference evidence="6 7" key="1">
    <citation type="submission" date="2015-09" db="EMBL/GenBank/DDBJ databases">
        <title>Sorangium comparison.</title>
        <authorList>
            <person name="Zaburannyi N."/>
            <person name="Bunk B."/>
            <person name="Overmann J."/>
            <person name="Mueller R."/>
        </authorList>
    </citation>
    <scope>NUCLEOTIDE SEQUENCE [LARGE SCALE GENOMIC DNA]</scope>
    <source>
        <strain evidence="6 7">So ce836</strain>
    </source>
</reference>
<feature type="region of interest" description="Disordered" evidence="3">
    <location>
        <begin position="366"/>
        <end position="483"/>
    </location>
</feature>
<dbReference type="Gene3D" id="3.40.50.10140">
    <property type="entry name" value="Toll/interleukin-1 receptor homology (TIR) domain"/>
    <property type="match status" value="1"/>
</dbReference>
<dbReference type="Pfam" id="PF13676">
    <property type="entry name" value="TIR_2"/>
    <property type="match status" value="1"/>
</dbReference>
<proteinExistence type="predicted"/>
<dbReference type="PROSITE" id="PS50104">
    <property type="entry name" value="TIR"/>
    <property type="match status" value="1"/>
</dbReference>
<dbReference type="InterPro" id="IPR029035">
    <property type="entry name" value="DHS-like_NAD/FAD-binding_dom"/>
</dbReference>
<evidence type="ECO:0000256" key="2">
    <source>
        <dbReference type="PROSITE-ProRule" id="PRU00236"/>
    </source>
</evidence>
<dbReference type="SUPFAM" id="SSF52467">
    <property type="entry name" value="DHS-like NAD/FAD-binding domain"/>
    <property type="match status" value="1"/>
</dbReference>
<dbReference type="SMART" id="SM00255">
    <property type="entry name" value="TIR"/>
    <property type="match status" value="1"/>
</dbReference>
<feature type="compositionally biased region" description="Basic and acidic residues" evidence="3">
    <location>
        <begin position="150"/>
        <end position="162"/>
    </location>
</feature>
<dbReference type="InterPro" id="IPR000157">
    <property type="entry name" value="TIR_dom"/>
</dbReference>
<feature type="region of interest" description="Disordered" evidence="3">
    <location>
        <begin position="753"/>
        <end position="791"/>
    </location>
</feature>
<dbReference type="Proteomes" id="UP000295497">
    <property type="component" value="Chromosome"/>
</dbReference>
<name>A0A4P2R4Y6_SORCE</name>
<dbReference type="Gene3D" id="3.40.50.1220">
    <property type="entry name" value="TPP-binding domain"/>
    <property type="match status" value="1"/>
</dbReference>
<feature type="compositionally biased region" description="Basic residues" evidence="3">
    <location>
        <begin position="401"/>
        <end position="425"/>
    </location>
</feature>
<dbReference type="InterPro" id="IPR035897">
    <property type="entry name" value="Toll_tir_struct_dom_sf"/>
</dbReference>
<feature type="domain" description="TIR" evidence="4">
    <location>
        <begin position="795"/>
        <end position="936"/>
    </location>
</feature>
<dbReference type="Pfam" id="PF13289">
    <property type="entry name" value="SIR2_2"/>
    <property type="match status" value="1"/>
</dbReference>
<dbReference type="SUPFAM" id="SSF52200">
    <property type="entry name" value="Toll/Interleukin receptor TIR domain"/>
    <property type="match status" value="1"/>
</dbReference>
<evidence type="ECO:0000256" key="1">
    <source>
        <dbReference type="ARBA" id="ARBA00023027"/>
    </source>
</evidence>
<feature type="compositionally biased region" description="Low complexity" evidence="3">
    <location>
        <begin position="238"/>
        <end position="250"/>
    </location>
</feature>
<feature type="region of interest" description="Disordered" evidence="3">
    <location>
        <begin position="66"/>
        <end position="307"/>
    </location>
</feature>
<accession>A0A4P2R4Y6</accession>
<feature type="compositionally biased region" description="Low complexity" evidence="3">
    <location>
        <begin position="775"/>
        <end position="791"/>
    </location>
</feature>
<feature type="compositionally biased region" description="Low complexity" evidence="3">
    <location>
        <begin position="290"/>
        <end position="307"/>
    </location>
</feature>
<comment type="caution">
    <text evidence="2">Lacks conserved residue(s) required for the propagation of feature annotation.</text>
</comment>
<dbReference type="GO" id="GO:0007165">
    <property type="term" value="P:signal transduction"/>
    <property type="evidence" value="ECO:0007669"/>
    <property type="project" value="InterPro"/>
</dbReference>
<dbReference type="PROSITE" id="PS50305">
    <property type="entry name" value="SIRTUIN"/>
    <property type="match status" value="1"/>
</dbReference>
<feature type="compositionally biased region" description="Pro residues" evidence="3">
    <location>
        <begin position="756"/>
        <end position="774"/>
    </location>
</feature>
<feature type="compositionally biased region" description="Basic residues" evidence="3">
    <location>
        <begin position="163"/>
        <end position="191"/>
    </location>
</feature>
<feature type="compositionally biased region" description="Basic and acidic residues" evidence="3">
    <location>
        <begin position="449"/>
        <end position="465"/>
    </location>
</feature>
<sequence>MAAKYYERARSLPLEGGAAVVSPGNRSLGEAVAVDKKEAIQTATGYVAKYPDGRCEDAQRIISGAAAAAAGGPPSPVPGARPAPASARARPRRDRPPAGLRRPRRGGRAAGAPGEQRLRPCAERAAAARRGGAHRGARRAVARRGGGGLERPRPAPARDRAPGRRGARRRAGRPARRSRRERVGRPAHRRPPRDPGAPRRPRGRAAADRRLRPHLGRRRAPRRDRRLRDDPRRDAPRARPASSAAAAAPHPGRDRARLARSRRAVRLGRTLRGGRLGRPARARRRRPDARPAASAAHRVAVRPPAGRPVVRRRDAALARGRLLGRLPLLARRLVAPVDRRRRLGRLGPAAGRRFRRRHRGRARYLVCPRRPRARRRDPAGRPPVARAHAGPRGGAPAGAVRGRRRHRGRRRGGLARGRPVARRGAARLAAAVSRGARCPAAVSRGARRRGGESGRRSAPRRRGEMRASPPRRRAARGRGSAVSCSSMDDEILEQLRERYASGNLIVFAGAGVSAAAGMPTWKQLAERLRDRARRKGADPAVVDEIQQYIASNQLINALSAAKLALGPQDFNWTVDKELDDTGRDVPEVAQAIAALKPKLKAVLTTNVDRFLERAFQGEWRMVDRPAADIAMDRRFILKLHGTLRAWDTWVFSRDQYDRAIFGSPLLQDAFGALYRTHSILFVGFGLADDNIDQTLARVRALAGGQPPMHFALLPKGVPPFRRRLLEESGIRLIVYDNQAGDHAEVAQLLLGLEPAAAPPPPPPPRAATPAPAPHPASSAHPTAAPPANTHPAKARPVRVFFSYASRDEELLARLEAHMSPLKREGLIAPWHSGKIGAGEDLERAIGEQLEAADLILLLVSASYLASEQGDAQVTRAMERRAAGQAAVVPILLRPCDWETTRFAELQAVPRDKKPVTKWSDEDEALLQVVREIRAVVTKLRASLR</sequence>
<dbReference type="EMBL" id="CP012672">
    <property type="protein sequence ID" value="AUX38125.1"/>
    <property type="molecule type" value="Genomic_DNA"/>
</dbReference>
<feature type="compositionally biased region" description="Basic residues" evidence="3">
    <location>
        <begin position="278"/>
        <end position="287"/>
    </location>
</feature>
<evidence type="ECO:0000313" key="6">
    <source>
        <dbReference type="EMBL" id="AUX38125.1"/>
    </source>
</evidence>
<keyword evidence="1" id="KW-0520">NAD</keyword>
<feature type="compositionally biased region" description="Basic and acidic residues" evidence="3">
    <location>
        <begin position="226"/>
        <end position="237"/>
    </location>
</feature>
<feature type="compositionally biased region" description="Basic residues" evidence="3">
    <location>
        <begin position="131"/>
        <end position="142"/>
    </location>
</feature>
<protein>
    <submittedName>
        <fullName evidence="6">Uncharacterized protein</fullName>
    </submittedName>
</protein>
<evidence type="ECO:0000259" key="5">
    <source>
        <dbReference type="PROSITE" id="PS50305"/>
    </source>
</evidence>